<dbReference type="InterPro" id="IPR007460">
    <property type="entry name" value="BrnT_toxin"/>
</dbReference>
<evidence type="ECO:0008006" key="3">
    <source>
        <dbReference type="Google" id="ProtNLM"/>
    </source>
</evidence>
<gene>
    <name evidence="1" type="ORF">SAMN06297280_3087</name>
</gene>
<evidence type="ECO:0000313" key="2">
    <source>
        <dbReference type="Proteomes" id="UP000219353"/>
    </source>
</evidence>
<evidence type="ECO:0000313" key="1">
    <source>
        <dbReference type="EMBL" id="SNY56594.1"/>
    </source>
</evidence>
<accession>A0A285J8J2</accession>
<dbReference type="InterPro" id="IPR038573">
    <property type="entry name" value="BrnT_sf"/>
</dbReference>
<organism evidence="1 2">
    <name type="scientific">Arsukibacterium tuosuense</name>
    <dbReference type="NCBI Taxonomy" id="1323745"/>
    <lineage>
        <taxon>Bacteria</taxon>
        <taxon>Pseudomonadati</taxon>
        <taxon>Pseudomonadota</taxon>
        <taxon>Gammaproteobacteria</taxon>
        <taxon>Chromatiales</taxon>
        <taxon>Chromatiaceae</taxon>
        <taxon>Arsukibacterium</taxon>
    </lineage>
</organism>
<protein>
    <recommendedName>
        <fullName evidence="3">BrnT family toxin</fullName>
    </recommendedName>
</protein>
<dbReference type="Pfam" id="PF04365">
    <property type="entry name" value="BrnT_toxin"/>
    <property type="match status" value="1"/>
</dbReference>
<dbReference type="Gene3D" id="3.10.450.530">
    <property type="entry name" value="Ribonuclease toxin, BrnT, of type II toxin-antitoxin system"/>
    <property type="match status" value="1"/>
</dbReference>
<dbReference type="Proteomes" id="UP000219353">
    <property type="component" value="Unassembled WGS sequence"/>
</dbReference>
<reference evidence="2" key="1">
    <citation type="submission" date="2017-09" db="EMBL/GenBank/DDBJ databases">
        <authorList>
            <person name="Varghese N."/>
            <person name="Submissions S."/>
        </authorList>
    </citation>
    <scope>NUCLEOTIDE SEQUENCE [LARGE SCALE GENOMIC DNA]</scope>
    <source>
        <strain evidence="2">CGMCC 1.12461</strain>
    </source>
</reference>
<dbReference type="RefSeq" id="WP_097112294.1">
    <property type="nucleotide sequence ID" value="NZ_OBEB01000007.1"/>
</dbReference>
<keyword evidence="2" id="KW-1185">Reference proteome</keyword>
<dbReference type="EMBL" id="OBEB01000007">
    <property type="protein sequence ID" value="SNY56594.1"/>
    <property type="molecule type" value="Genomic_DNA"/>
</dbReference>
<dbReference type="OrthoDB" id="9802417at2"/>
<dbReference type="AlphaFoldDB" id="A0A285J8J2"/>
<sequence length="90" mass="10688">MLITFDPDKHRKTLAERGLDFSRAAEIFSGKHFTATDDRQDYRELRYITVGNLDGRIIVMVWTLRDKARRIISMRKANEREQARYASRLE</sequence>
<proteinExistence type="predicted"/>
<name>A0A285J8J2_9GAMM</name>